<gene>
    <name evidence="2" type="ORF">FAES_3462</name>
</gene>
<dbReference type="PROSITE" id="PS50830">
    <property type="entry name" value="TNASE_3"/>
    <property type="match status" value="1"/>
</dbReference>
<dbReference type="Gene3D" id="2.40.50.90">
    <property type="match status" value="1"/>
</dbReference>
<name>I0KBG6_9BACT</name>
<accession>I0KBG6</accession>
<evidence type="ECO:0000313" key="3">
    <source>
        <dbReference type="Proteomes" id="UP000011058"/>
    </source>
</evidence>
<dbReference type="RefSeq" id="WP_015332568.1">
    <property type="nucleotide sequence ID" value="NC_020054.1"/>
</dbReference>
<protein>
    <recommendedName>
        <fullName evidence="1">TNase-like domain-containing protein</fullName>
    </recommendedName>
</protein>
<dbReference type="STRING" id="1166018.FAES_3462"/>
<dbReference type="KEGG" id="fae:FAES_3462"/>
<keyword evidence="3" id="KW-1185">Reference proteome</keyword>
<organism evidence="2 3">
    <name type="scientific">Fibrella aestuarina BUZ 2</name>
    <dbReference type="NCBI Taxonomy" id="1166018"/>
    <lineage>
        <taxon>Bacteria</taxon>
        <taxon>Pseudomonadati</taxon>
        <taxon>Bacteroidota</taxon>
        <taxon>Cytophagia</taxon>
        <taxon>Cytophagales</taxon>
        <taxon>Spirosomataceae</taxon>
        <taxon>Fibrella</taxon>
    </lineage>
</organism>
<dbReference type="Pfam" id="PF00565">
    <property type="entry name" value="SNase"/>
    <property type="match status" value="1"/>
</dbReference>
<dbReference type="HOGENOM" id="CLU_055243_0_0_10"/>
<sequence>MALAYYQALHGSFVIVGKSPDGDSVRFIADNPAGYQSIYRAYRIEPARDGSVQLRFEGIDAPEVHYGKAAQPLGNAVRDSLLARLGFTNVVINPNETVLSATPDRISGWILTKGVDANGRPIAYVLPDTATLTDGEATLVDEALLKQTINHELTVRGLVYYTVYTSTPALHRHVLRAAAAEARANLLGVWAVDCTSRYRLESQADLEPGEQGQLILPKLFRRSTDFLKKPDGAENLKDWLLSKATGSRPEDDLVLICGHIEVPLSQLVVQQNQYVLFQADTLDIVFVEK</sequence>
<dbReference type="SUPFAM" id="SSF50199">
    <property type="entry name" value="Staphylococcal nuclease"/>
    <property type="match status" value="1"/>
</dbReference>
<dbReference type="AlphaFoldDB" id="I0KBG6"/>
<dbReference type="PATRIC" id="fig|1166018.3.peg.5238"/>
<dbReference type="eggNOG" id="COG1525">
    <property type="taxonomic scope" value="Bacteria"/>
</dbReference>
<feature type="domain" description="TNase-like" evidence="1">
    <location>
        <begin position="21"/>
        <end position="192"/>
    </location>
</feature>
<dbReference type="InterPro" id="IPR016071">
    <property type="entry name" value="Staphylococal_nuclease_OB-fold"/>
</dbReference>
<dbReference type="InterPro" id="IPR035437">
    <property type="entry name" value="SNase_OB-fold_sf"/>
</dbReference>
<dbReference type="EMBL" id="HE796683">
    <property type="protein sequence ID" value="CCH01469.1"/>
    <property type="molecule type" value="Genomic_DNA"/>
</dbReference>
<proteinExistence type="predicted"/>
<dbReference type="OrthoDB" id="514445at2"/>
<dbReference type="Proteomes" id="UP000011058">
    <property type="component" value="Chromosome"/>
</dbReference>
<evidence type="ECO:0000259" key="1">
    <source>
        <dbReference type="PROSITE" id="PS50830"/>
    </source>
</evidence>
<reference evidence="2 3" key="1">
    <citation type="journal article" date="2012" name="J. Bacteriol.">
        <title>Genome Sequence of Fibrella aestuarina BUZ 2T, a Filamentous Marine Bacterium.</title>
        <authorList>
            <person name="Filippini M."/>
            <person name="Qi W."/>
            <person name="Blom J."/>
            <person name="Goesmann A."/>
            <person name="Smits T.H."/>
            <person name="Bagheri H.C."/>
        </authorList>
    </citation>
    <scope>NUCLEOTIDE SEQUENCE [LARGE SCALE GENOMIC DNA]</scope>
    <source>
        <strain evidence="3">BUZ 2T</strain>
    </source>
</reference>
<evidence type="ECO:0000313" key="2">
    <source>
        <dbReference type="EMBL" id="CCH01469.1"/>
    </source>
</evidence>